<organism evidence="2 3">
    <name type="scientific">Talaromyces pinophilus</name>
    <name type="common">Penicillium pinophilum</name>
    <dbReference type="NCBI Taxonomy" id="128442"/>
    <lineage>
        <taxon>Eukaryota</taxon>
        <taxon>Fungi</taxon>
        <taxon>Dikarya</taxon>
        <taxon>Ascomycota</taxon>
        <taxon>Pezizomycotina</taxon>
        <taxon>Eurotiomycetes</taxon>
        <taxon>Eurotiomycetidae</taxon>
        <taxon>Eurotiales</taxon>
        <taxon>Trichocomaceae</taxon>
        <taxon>Talaromyces</taxon>
        <taxon>Talaromyces sect. Talaromyces</taxon>
    </lineage>
</organism>
<dbReference type="CDD" id="cd22159">
    <property type="entry name" value="F-box_AtTIR1-like"/>
    <property type="match status" value="1"/>
</dbReference>
<dbReference type="AlphaFoldDB" id="A0A6V8H9J7"/>
<name>A0A6V8H9J7_TALPI</name>
<dbReference type="Proteomes" id="UP000053095">
    <property type="component" value="Unassembled WGS sequence"/>
</dbReference>
<feature type="domain" description="F-box" evidence="1">
    <location>
        <begin position="1"/>
        <end position="49"/>
    </location>
</feature>
<evidence type="ECO:0000313" key="2">
    <source>
        <dbReference type="EMBL" id="GAM37951.1"/>
    </source>
</evidence>
<dbReference type="Gene3D" id="1.20.1280.50">
    <property type="match status" value="1"/>
</dbReference>
<proteinExistence type="predicted"/>
<keyword evidence="3" id="KW-1185">Reference proteome</keyword>
<dbReference type="InterPro" id="IPR036047">
    <property type="entry name" value="F-box-like_dom_sf"/>
</dbReference>
<evidence type="ECO:0000259" key="1">
    <source>
        <dbReference type="PROSITE" id="PS50181"/>
    </source>
</evidence>
<dbReference type="Pfam" id="PF12937">
    <property type="entry name" value="F-box-like"/>
    <property type="match status" value="1"/>
</dbReference>
<evidence type="ECO:0000313" key="3">
    <source>
        <dbReference type="Proteomes" id="UP000053095"/>
    </source>
</evidence>
<sequence>MPLQSLPEEVSVLILSYLPSHADAAALSLQCRRWHRLCEMATRRKYRRVKLRETSDLAVAFKILQSILKTPRYGRYVRHIELNRSPTLSYGCAQSYAVHPPQQSLQLKDQERLIVAIRQAGFESPQEQEKMLNILLQDPASMGYNDSRTPFLVQTLAALLASVSPLLESLNLCPVGQEPSKLSRLNAQVDGIQLPETDYFFKHFLDRVNSGPPKAMPFLQNLRKVRFLVDADESIWEWYYYQPYDLYGSLNLVRRLPRVESIRLDGISEAEDFSVVPPPRSANYTRITIRNSNMDYHHLVKTIESAKRLEEFTYAVGGRGSRDGGISIFSPEHVLRALLSHDDSLLHLDLDVEAEISSAQIFDFRHRRYPYDDDDDDDDSPPPSSDPVYQHEWAEELQADDQLIYDHPIYDRSSLCALRGFTKLKNLSLGIHLLYFLARGIGGDQEVEEASFAIVDHLPPSLESLCIYGYEKGMKPKDQGLPDNVFDRQLEKLLAEKDRKLPRLTYIEGIDGLIENAVTVEWPHENHDDVWERDTGDNWTDHEYDY</sequence>
<gene>
    <name evidence="2" type="ORF">TCE0_033r08307</name>
</gene>
<dbReference type="EMBL" id="DF933829">
    <property type="protein sequence ID" value="GAM37951.1"/>
    <property type="molecule type" value="Genomic_DNA"/>
</dbReference>
<accession>A0A6V8H9J7</accession>
<protein>
    <recommendedName>
        <fullName evidence="1">F-box domain-containing protein</fullName>
    </recommendedName>
</protein>
<dbReference type="InterPro" id="IPR001810">
    <property type="entry name" value="F-box_dom"/>
</dbReference>
<reference evidence="3" key="1">
    <citation type="journal article" date="2015" name="Genome Announc.">
        <title>Draft genome sequence of Talaromyces cellulolyticus strain Y-94, a source of lignocellulosic biomass-degrading enzymes.</title>
        <authorList>
            <person name="Fujii T."/>
            <person name="Koike H."/>
            <person name="Sawayama S."/>
            <person name="Yano S."/>
            <person name="Inoue H."/>
        </authorList>
    </citation>
    <scope>NUCLEOTIDE SEQUENCE [LARGE SCALE GENOMIC DNA]</scope>
    <source>
        <strain evidence="3">Y-94</strain>
    </source>
</reference>
<dbReference type="PROSITE" id="PS50181">
    <property type="entry name" value="FBOX"/>
    <property type="match status" value="1"/>
</dbReference>
<comment type="caution">
    <text evidence="2">The sequence shown here is derived from an EMBL/GenBank/DDBJ whole genome shotgun (WGS) entry which is preliminary data.</text>
</comment>
<dbReference type="SUPFAM" id="SSF81383">
    <property type="entry name" value="F-box domain"/>
    <property type="match status" value="1"/>
</dbReference>